<organism evidence="9">
    <name type="scientific">Culicoides sonorensis</name>
    <name type="common">Biting midge</name>
    <dbReference type="NCBI Taxonomy" id="179676"/>
    <lineage>
        <taxon>Eukaryota</taxon>
        <taxon>Metazoa</taxon>
        <taxon>Ecdysozoa</taxon>
        <taxon>Arthropoda</taxon>
        <taxon>Hexapoda</taxon>
        <taxon>Insecta</taxon>
        <taxon>Pterygota</taxon>
        <taxon>Neoptera</taxon>
        <taxon>Endopterygota</taxon>
        <taxon>Diptera</taxon>
        <taxon>Nematocera</taxon>
        <taxon>Chironomoidea</taxon>
        <taxon>Ceratopogonidae</taxon>
        <taxon>Ceratopogoninae</taxon>
        <taxon>Culicoides</taxon>
        <taxon>Monoculicoides</taxon>
    </lineage>
</organism>
<dbReference type="GO" id="GO:0032981">
    <property type="term" value="P:mitochondrial respiratory chain complex I assembly"/>
    <property type="evidence" value="ECO:0007669"/>
    <property type="project" value="InterPro"/>
</dbReference>
<evidence type="ECO:0000256" key="6">
    <source>
        <dbReference type="ARBA" id="ARBA00040778"/>
    </source>
</evidence>
<evidence type="ECO:0000313" key="9">
    <source>
        <dbReference type="EMBL" id="SSX23453.1"/>
    </source>
</evidence>
<dbReference type="OMA" id="SYMNFME"/>
<accession>A0A336M3E5</accession>
<feature type="transmembrane region" description="Helical" evidence="8">
    <location>
        <begin position="181"/>
        <end position="203"/>
    </location>
</feature>
<evidence type="ECO:0000256" key="8">
    <source>
        <dbReference type="SAM" id="Phobius"/>
    </source>
</evidence>
<dbReference type="AlphaFoldDB" id="A0A336M3E5"/>
<evidence type="ECO:0000256" key="4">
    <source>
        <dbReference type="ARBA" id="ARBA00022989"/>
    </source>
</evidence>
<dbReference type="InterPro" id="IPR055299">
    <property type="entry name" value="TIMMDC1"/>
</dbReference>
<reference evidence="9" key="1">
    <citation type="submission" date="2018-07" db="EMBL/GenBank/DDBJ databases">
        <authorList>
            <person name="Quirk P.G."/>
            <person name="Krulwich T.A."/>
        </authorList>
    </citation>
    <scope>NUCLEOTIDE SEQUENCE</scope>
</reference>
<gene>
    <name evidence="9" type="primary">CSON009056</name>
</gene>
<feature type="transmembrane region" description="Helical" evidence="8">
    <location>
        <begin position="131"/>
        <end position="152"/>
    </location>
</feature>
<evidence type="ECO:0000256" key="2">
    <source>
        <dbReference type="ARBA" id="ARBA00008444"/>
    </source>
</evidence>
<evidence type="ECO:0000256" key="3">
    <source>
        <dbReference type="ARBA" id="ARBA00022692"/>
    </source>
</evidence>
<dbReference type="GO" id="GO:0016020">
    <property type="term" value="C:membrane"/>
    <property type="evidence" value="ECO:0007669"/>
    <property type="project" value="UniProtKB-SubCell"/>
</dbReference>
<dbReference type="PANTHER" id="PTHR13002:SF1">
    <property type="entry name" value="COMPLEX I ASSEMBLY FACTOR TIMMDC1, MITOCHONDRIAL"/>
    <property type="match status" value="1"/>
</dbReference>
<name>A0A336M3E5_CULSO</name>
<protein>
    <recommendedName>
        <fullName evidence="6">Complex I assembly factor TIMMDC1, mitochondrial</fullName>
    </recommendedName>
    <alternativeName>
        <fullName evidence="7">Translocase of inner mitochondrial membrane domain-containing protein 1</fullName>
    </alternativeName>
</protein>
<sequence length="289" mass="32587">MYKKLAKSAPISMGLLGFEWKIDDVDRVKVDEKSLEEFRQNEEQLTPMEKIRRMYALNEFNEITPEMHSIKQAAFFGGFVGIMYGGFVDSRISYMNFMERNQATAFENHFEAKKVLQNNVTTGFARGAWKWGWRLCLFTTTYTAITTTIASYRGKSSIWEYLAAGGTTGALYKFNMGLKGMVSGGVVGAGLGGIAGLLTLGLLKLSGQTMEDVRYWQYKWQLKRSKIEKEAWAVDTGYTPTALEIEHALKVGTDKLSLDTLDDLDKKLQLAESVAKKEIDKNKNDNSKK</sequence>
<comment type="subcellular location">
    <subcellularLocation>
        <location evidence="1">Membrane</location>
        <topology evidence="1">Multi-pass membrane protein</topology>
    </subcellularLocation>
</comment>
<evidence type="ECO:0000256" key="1">
    <source>
        <dbReference type="ARBA" id="ARBA00004141"/>
    </source>
</evidence>
<dbReference type="VEuPathDB" id="VectorBase:CSON009056"/>
<proteinExistence type="inferred from homology"/>
<dbReference type="GO" id="GO:0005739">
    <property type="term" value="C:mitochondrion"/>
    <property type="evidence" value="ECO:0007669"/>
    <property type="project" value="TreeGrafter"/>
</dbReference>
<comment type="similarity">
    <text evidence="2">Belongs to the Tim17/Tim22/Tim23 family.</text>
</comment>
<evidence type="ECO:0000256" key="5">
    <source>
        <dbReference type="ARBA" id="ARBA00023136"/>
    </source>
</evidence>
<dbReference type="Pfam" id="PF02466">
    <property type="entry name" value="Tim17"/>
    <property type="match status" value="1"/>
</dbReference>
<evidence type="ECO:0000256" key="7">
    <source>
        <dbReference type="ARBA" id="ARBA00041344"/>
    </source>
</evidence>
<dbReference type="PANTHER" id="PTHR13002">
    <property type="entry name" value="C3ORF1 PROTEIN-RELATED"/>
    <property type="match status" value="1"/>
</dbReference>
<keyword evidence="4 8" id="KW-1133">Transmembrane helix</keyword>
<keyword evidence="3 8" id="KW-0812">Transmembrane</keyword>
<keyword evidence="5 8" id="KW-0472">Membrane</keyword>
<dbReference type="EMBL" id="UFQT01000350">
    <property type="protein sequence ID" value="SSX23453.1"/>
    <property type="molecule type" value="Genomic_DNA"/>
</dbReference>